<dbReference type="EMBL" id="CM042887">
    <property type="protein sequence ID" value="KAI4331258.1"/>
    <property type="molecule type" value="Genomic_DNA"/>
</dbReference>
<reference evidence="2" key="1">
    <citation type="journal article" date="2023" name="Front. Plant Sci.">
        <title>Chromosomal-level genome assembly of Melastoma candidum provides insights into trichome evolution.</title>
        <authorList>
            <person name="Zhong Y."/>
            <person name="Wu W."/>
            <person name="Sun C."/>
            <person name="Zou P."/>
            <person name="Liu Y."/>
            <person name="Dai S."/>
            <person name="Zhou R."/>
        </authorList>
    </citation>
    <scope>NUCLEOTIDE SEQUENCE [LARGE SCALE GENOMIC DNA]</scope>
</reference>
<gene>
    <name evidence="1" type="ORF">MLD38_029460</name>
</gene>
<evidence type="ECO:0000313" key="2">
    <source>
        <dbReference type="Proteomes" id="UP001057402"/>
    </source>
</evidence>
<proteinExistence type="predicted"/>
<keyword evidence="2" id="KW-1185">Reference proteome</keyword>
<evidence type="ECO:0000313" key="1">
    <source>
        <dbReference type="EMBL" id="KAI4331258.1"/>
    </source>
</evidence>
<protein>
    <submittedName>
        <fullName evidence="1">Uncharacterized protein</fullName>
    </submittedName>
</protein>
<comment type="caution">
    <text evidence="1">The sequence shown here is derived from an EMBL/GenBank/DDBJ whole genome shotgun (WGS) entry which is preliminary data.</text>
</comment>
<organism evidence="1 2">
    <name type="scientific">Melastoma candidum</name>
    <dbReference type="NCBI Taxonomy" id="119954"/>
    <lineage>
        <taxon>Eukaryota</taxon>
        <taxon>Viridiplantae</taxon>
        <taxon>Streptophyta</taxon>
        <taxon>Embryophyta</taxon>
        <taxon>Tracheophyta</taxon>
        <taxon>Spermatophyta</taxon>
        <taxon>Magnoliopsida</taxon>
        <taxon>eudicotyledons</taxon>
        <taxon>Gunneridae</taxon>
        <taxon>Pentapetalae</taxon>
        <taxon>rosids</taxon>
        <taxon>malvids</taxon>
        <taxon>Myrtales</taxon>
        <taxon>Melastomataceae</taxon>
        <taxon>Melastomatoideae</taxon>
        <taxon>Melastomateae</taxon>
        <taxon>Melastoma</taxon>
    </lineage>
</organism>
<accession>A0ACB9N3T2</accession>
<dbReference type="Proteomes" id="UP001057402">
    <property type="component" value="Chromosome 8"/>
</dbReference>
<sequence length="354" mass="38186">MGCARAIGLLGTMLLLFLGSGTAQDSNASTTLFPAIFTFGDSAADPGNNDYLPTVIKANYPPYGRDFADRKATGRFCNGKLATDIAAETLGFTAYPLPYLSPEALGEKLLVGASFASAASGYNERAATMNHALTLNQQLQLFEEYQRKLAEVAGINKAVSIVKEGLYLVSAGTGDFLQNYYLNPYLSKACSPEQYASIILASFTRFIKGLYLLGARKIGVTSLPPIGCFPVAITLLGYGQSRCVSQVNADIQGFNKRLNLAAASLRKQLPGVRIVIFDIFTPLYELIKSPSQNGFAVVRRGCCGTETTIFLCNPKSFRTCPNATKYVFWDSVHPTQAANQFIAEALILQGISLL</sequence>
<name>A0ACB9N3T2_9MYRT</name>